<organism evidence="2">
    <name type="scientific">marine sediment metagenome</name>
    <dbReference type="NCBI Taxonomy" id="412755"/>
    <lineage>
        <taxon>unclassified sequences</taxon>
        <taxon>metagenomes</taxon>
        <taxon>ecological metagenomes</taxon>
    </lineage>
</organism>
<dbReference type="EMBL" id="BART01021976">
    <property type="protein sequence ID" value="GAH05047.1"/>
    <property type="molecule type" value="Genomic_DNA"/>
</dbReference>
<protein>
    <recommendedName>
        <fullName evidence="1">Amidohydrolase-related domain-containing protein</fullName>
    </recommendedName>
</protein>
<reference evidence="2" key="1">
    <citation type="journal article" date="2014" name="Front. Microbiol.">
        <title>High frequency of phylogenetically diverse reductive dehalogenase-homologous genes in deep subseafloor sedimentary metagenomes.</title>
        <authorList>
            <person name="Kawai M."/>
            <person name="Futagami T."/>
            <person name="Toyoda A."/>
            <person name="Takaki Y."/>
            <person name="Nishi S."/>
            <person name="Hori S."/>
            <person name="Arai W."/>
            <person name="Tsubouchi T."/>
            <person name="Morono Y."/>
            <person name="Uchiyama I."/>
            <person name="Ito T."/>
            <person name="Fujiyama A."/>
            <person name="Inagaki F."/>
            <person name="Takami H."/>
        </authorList>
    </citation>
    <scope>NUCLEOTIDE SEQUENCE</scope>
    <source>
        <strain evidence="2">Expedition CK06-06</strain>
    </source>
</reference>
<comment type="caution">
    <text evidence="2">The sequence shown here is derived from an EMBL/GenBank/DDBJ whole genome shotgun (WGS) entry which is preliminary data.</text>
</comment>
<dbReference type="Gene3D" id="3.20.20.140">
    <property type="entry name" value="Metal-dependent hydrolases"/>
    <property type="match status" value="1"/>
</dbReference>
<dbReference type="Pfam" id="PF04909">
    <property type="entry name" value="Amidohydro_2"/>
    <property type="match status" value="1"/>
</dbReference>
<name>X1CBZ3_9ZZZZ</name>
<feature type="domain" description="Amidohydrolase-related" evidence="1">
    <location>
        <begin position="16"/>
        <end position="90"/>
    </location>
</feature>
<dbReference type="GO" id="GO:0016787">
    <property type="term" value="F:hydrolase activity"/>
    <property type="evidence" value="ECO:0007669"/>
    <property type="project" value="InterPro"/>
</dbReference>
<dbReference type="SUPFAM" id="SSF51556">
    <property type="entry name" value="Metallo-dependent hydrolases"/>
    <property type="match status" value="1"/>
</dbReference>
<dbReference type="AlphaFoldDB" id="X1CBZ3"/>
<evidence type="ECO:0000259" key="1">
    <source>
        <dbReference type="Pfam" id="PF04909"/>
    </source>
</evidence>
<dbReference type="InterPro" id="IPR032466">
    <property type="entry name" value="Metal_Hydrolase"/>
</dbReference>
<accession>X1CBZ3</accession>
<feature type="non-terminal residue" evidence="2">
    <location>
        <position position="1"/>
    </location>
</feature>
<gene>
    <name evidence="2" type="ORF">S01H4_40375</name>
</gene>
<proteinExistence type="predicted"/>
<evidence type="ECO:0000313" key="2">
    <source>
        <dbReference type="EMBL" id="GAH05047.1"/>
    </source>
</evidence>
<sequence length="90" mass="10296">GGIFFFNLLKKDVKESLKNVYFDTAASPFLYAPQIYRYAKEIAGLDKILFGSDFPLLKPIRYFKELEKTGLSKDQIESICGRNAARLLKL</sequence>
<dbReference type="InterPro" id="IPR006680">
    <property type="entry name" value="Amidohydro-rel"/>
</dbReference>